<comment type="caution">
    <text evidence="1">The sequence shown here is derived from an EMBL/GenBank/DDBJ whole genome shotgun (WGS) entry which is preliminary data.</text>
</comment>
<evidence type="ECO:0000313" key="1">
    <source>
        <dbReference type="EMBL" id="RWY47252.1"/>
    </source>
</evidence>
<reference evidence="1 2" key="1">
    <citation type="submission" date="2019-01" db="EMBL/GenBank/DDBJ databases">
        <title>Mucilaginibacter antarcticum sp. nov., isolated from antarctic soil.</title>
        <authorList>
            <person name="Yan Y.-Q."/>
            <person name="Du Z.-J."/>
        </authorList>
    </citation>
    <scope>NUCLEOTIDE SEQUENCE [LARGE SCALE GENOMIC DNA]</scope>
    <source>
        <strain evidence="1 2">F01003</strain>
    </source>
</reference>
<gene>
    <name evidence="1" type="ORF">EPL05_22465</name>
</gene>
<accession>A0A444MHW3</accession>
<name>A0A444MHW3_9SPHI</name>
<protein>
    <submittedName>
        <fullName evidence="1">Uncharacterized protein</fullName>
    </submittedName>
</protein>
<organism evidence="1 2">
    <name type="scientific">Mucilaginibacter gilvus</name>
    <dbReference type="NCBI Taxonomy" id="2305909"/>
    <lineage>
        <taxon>Bacteria</taxon>
        <taxon>Pseudomonadati</taxon>
        <taxon>Bacteroidota</taxon>
        <taxon>Sphingobacteriia</taxon>
        <taxon>Sphingobacteriales</taxon>
        <taxon>Sphingobacteriaceae</taxon>
        <taxon>Mucilaginibacter</taxon>
    </lineage>
</organism>
<proteinExistence type="predicted"/>
<keyword evidence="2" id="KW-1185">Reference proteome</keyword>
<dbReference type="OrthoDB" id="1335973at2"/>
<dbReference type="AlphaFoldDB" id="A0A444MHW3"/>
<dbReference type="RefSeq" id="WP_128536234.1">
    <property type="nucleotide sequence ID" value="NZ_SBIW01000028.1"/>
</dbReference>
<dbReference type="Proteomes" id="UP000286701">
    <property type="component" value="Unassembled WGS sequence"/>
</dbReference>
<dbReference type="EMBL" id="SBIW01000028">
    <property type="protein sequence ID" value="RWY47252.1"/>
    <property type="molecule type" value="Genomic_DNA"/>
</dbReference>
<sequence length="113" mass="13096">MSNQLETVWYLPSENTWKQFQYLAMKDIGTIAFFKDVISFTGEKTDIKIAQIISISYGKQGRDFINNWIKIDYHDETGVQSQAFFADGNNRGWSGIFGGTKKMYMLIKELYNV</sequence>
<evidence type="ECO:0000313" key="2">
    <source>
        <dbReference type="Proteomes" id="UP000286701"/>
    </source>
</evidence>